<dbReference type="PROSITE" id="PS51746">
    <property type="entry name" value="PPM_2"/>
    <property type="match status" value="1"/>
</dbReference>
<keyword evidence="15" id="KW-1185">Reference proteome</keyword>
<comment type="similarity">
    <text evidence="3 12">Belongs to the PP2C family.</text>
</comment>
<reference evidence="14" key="1">
    <citation type="submission" date="2023-02" db="EMBL/GenBank/DDBJ databases">
        <title>Genome of toxic invasive species Heracleum sosnowskyi carries increased number of genes despite the absence of recent whole-genome duplications.</title>
        <authorList>
            <person name="Schelkunov M."/>
            <person name="Shtratnikova V."/>
            <person name="Makarenko M."/>
            <person name="Klepikova A."/>
            <person name="Omelchenko D."/>
            <person name="Novikova G."/>
            <person name="Obukhova E."/>
            <person name="Bogdanov V."/>
            <person name="Penin A."/>
            <person name="Logacheva M."/>
        </authorList>
    </citation>
    <scope>NUCLEOTIDE SEQUENCE</scope>
    <source>
        <strain evidence="14">Hsosn_3</strain>
        <tissue evidence="14">Leaf</tissue>
    </source>
</reference>
<dbReference type="Pfam" id="PF00481">
    <property type="entry name" value="PP2C"/>
    <property type="match status" value="1"/>
</dbReference>
<dbReference type="CDD" id="cd00143">
    <property type="entry name" value="PP2Cc"/>
    <property type="match status" value="1"/>
</dbReference>
<dbReference type="PROSITE" id="PS01032">
    <property type="entry name" value="PPM_1"/>
    <property type="match status" value="1"/>
</dbReference>
<dbReference type="GO" id="GO:0046872">
    <property type="term" value="F:metal ion binding"/>
    <property type="evidence" value="ECO:0007669"/>
    <property type="project" value="UniProtKB-KW"/>
</dbReference>
<name>A0AAD8N0X2_9APIA</name>
<evidence type="ECO:0000256" key="8">
    <source>
        <dbReference type="ARBA" id="ARBA00022912"/>
    </source>
</evidence>
<evidence type="ECO:0000313" key="14">
    <source>
        <dbReference type="EMBL" id="KAK1390828.1"/>
    </source>
</evidence>
<dbReference type="AlphaFoldDB" id="A0AAD8N0X2"/>
<gene>
    <name evidence="14" type="ORF">POM88_019006</name>
</gene>
<comment type="catalytic activity">
    <reaction evidence="11">
        <text>O-phospho-L-threonyl-[protein] + H2O = L-threonyl-[protein] + phosphate</text>
        <dbReference type="Rhea" id="RHEA:47004"/>
        <dbReference type="Rhea" id="RHEA-COMP:11060"/>
        <dbReference type="Rhea" id="RHEA-COMP:11605"/>
        <dbReference type="ChEBI" id="CHEBI:15377"/>
        <dbReference type="ChEBI" id="CHEBI:30013"/>
        <dbReference type="ChEBI" id="CHEBI:43474"/>
        <dbReference type="ChEBI" id="CHEBI:61977"/>
        <dbReference type="EC" id="3.1.3.16"/>
    </reaction>
</comment>
<protein>
    <recommendedName>
        <fullName evidence="4">protein-serine/threonine phosphatase</fullName>
        <ecNumber evidence="4">3.1.3.16</ecNumber>
    </recommendedName>
</protein>
<feature type="domain" description="PPM-type phosphatase" evidence="13">
    <location>
        <begin position="94"/>
        <end position="354"/>
    </location>
</feature>
<evidence type="ECO:0000256" key="6">
    <source>
        <dbReference type="ARBA" id="ARBA00022801"/>
    </source>
</evidence>
<dbReference type="InterPro" id="IPR015655">
    <property type="entry name" value="PP2C"/>
</dbReference>
<comment type="cofactor">
    <cofactor evidence="1">
        <name>Mn(2+)</name>
        <dbReference type="ChEBI" id="CHEBI:29035"/>
    </cofactor>
</comment>
<evidence type="ECO:0000256" key="11">
    <source>
        <dbReference type="ARBA" id="ARBA00048336"/>
    </source>
</evidence>
<proteinExistence type="inferred from homology"/>
<dbReference type="PANTHER" id="PTHR13832:SF839">
    <property type="entry name" value="PROTEIN PHOSPHATASE 2C 47-RELATED"/>
    <property type="match status" value="1"/>
</dbReference>
<keyword evidence="6 12" id="KW-0378">Hydrolase</keyword>
<evidence type="ECO:0000256" key="1">
    <source>
        <dbReference type="ARBA" id="ARBA00001936"/>
    </source>
</evidence>
<dbReference type="FunFam" id="3.60.40.10:FF:000004">
    <property type="entry name" value="Probable protein phosphatase 2C 22"/>
    <property type="match status" value="1"/>
</dbReference>
<comment type="catalytic activity">
    <reaction evidence="10">
        <text>O-phospho-L-seryl-[protein] + H2O = L-seryl-[protein] + phosphate</text>
        <dbReference type="Rhea" id="RHEA:20629"/>
        <dbReference type="Rhea" id="RHEA-COMP:9863"/>
        <dbReference type="Rhea" id="RHEA-COMP:11604"/>
        <dbReference type="ChEBI" id="CHEBI:15377"/>
        <dbReference type="ChEBI" id="CHEBI:29999"/>
        <dbReference type="ChEBI" id="CHEBI:43474"/>
        <dbReference type="ChEBI" id="CHEBI:83421"/>
        <dbReference type="EC" id="3.1.3.16"/>
    </reaction>
</comment>
<evidence type="ECO:0000313" key="15">
    <source>
        <dbReference type="Proteomes" id="UP001237642"/>
    </source>
</evidence>
<keyword evidence="5" id="KW-0479">Metal-binding</keyword>
<sequence>MMMAPGGTDVMPQCASFDDGCSKDGVYSVEVDDCEELKSSCQGKAGKPPRNDLPTMRHCISQAMLAGNSELENSAEIGMKSPPAEQTEFIPVLRSGSCSEIGPKPYMEDEYICVDNLHEHLGGAPDFPSPGAFYGVFDGHGGVDAASYTSKNILDFIVDDSHFPVGVKVAVRNAFVKADHALADSQSLDHSSGTTALTALVLGRNMLIANAGDSRAVLGKRGRAIELSKDHKPNCTSEKLRIEKLGGVIYDGYLNGQLSVARALGDWHMKGPKGSPCPLSSEPEMEEIVLTKDDEFLIIGCDGLWDVMSSQYAVTVVRKELMLHNDPGKCSRVLVGEALKRNSCDNLTVVVVCFSSDPPPKIEVPRSQRRRSISAEGLDLLKGCLEY</sequence>
<dbReference type="GO" id="GO:0005634">
    <property type="term" value="C:nucleus"/>
    <property type="evidence" value="ECO:0007669"/>
    <property type="project" value="UniProtKB-ARBA"/>
</dbReference>
<dbReference type="SMART" id="SM00332">
    <property type="entry name" value="PP2Cc"/>
    <property type="match status" value="1"/>
</dbReference>
<dbReference type="PANTHER" id="PTHR13832">
    <property type="entry name" value="PROTEIN PHOSPHATASE 2C"/>
    <property type="match status" value="1"/>
</dbReference>
<dbReference type="Proteomes" id="UP001237642">
    <property type="component" value="Unassembled WGS sequence"/>
</dbReference>
<dbReference type="SUPFAM" id="SSF81606">
    <property type="entry name" value="PP2C-like"/>
    <property type="match status" value="1"/>
</dbReference>
<evidence type="ECO:0000256" key="2">
    <source>
        <dbReference type="ARBA" id="ARBA00001946"/>
    </source>
</evidence>
<evidence type="ECO:0000256" key="5">
    <source>
        <dbReference type="ARBA" id="ARBA00022723"/>
    </source>
</evidence>
<organism evidence="14 15">
    <name type="scientific">Heracleum sosnowskyi</name>
    <dbReference type="NCBI Taxonomy" id="360622"/>
    <lineage>
        <taxon>Eukaryota</taxon>
        <taxon>Viridiplantae</taxon>
        <taxon>Streptophyta</taxon>
        <taxon>Embryophyta</taxon>
        <taxon>Tracheophyta</taxon>
        <taxon>Spermatophyta</taxon>
        <taxon>Magnoliopsida</taxon>
        <taxon>eudicotyledons</taxon>
        <taxon>Gunneridae</taxon>
        <taxon>Pentapetalae</taxon>
        <taxon>asterids</taxon>
        <taxon>campanulids</taxon>
        <taxon>Apiales</taxon>
        <taxon>Apiaceae</taxon>
        <taxon>Apioideae</taxon>
        <taxon>apioid superclade</taxon>
        <taxon>Tordylieae</taxon>
        <taxon>Tordyliinae</taxon>
        <taxon>Heracleum</taxon>
    </lineage>
</organism>
<keyword evidence="9" id="KW-0464">Manganese</keyword>
<dbReference type="Gene3D" id="3.60.40.10">
    <property type="entry name" value="PPM-type phosphatase domain"/>
    <property type="match status" value="1"/>
</dbReference>
<keyword evidence="8 12" id="KW-0904">Protein phosphatase</keyword>
<reference evidence="14" key="2">
    <citation type="submission" date="2023-05" db="EMBL/GenBank/DDBJ databases">
        <authorList>
            <person name="Schelkunov M.I."/>
        </authorList>
    </citation>
    <scope>NUCLEOTIDE SEQUENCE</scope>
    <source>
        <strain evidence="14">Hsosn_3</strain>
        <tissue evidence="14">Leaf</tissue>
    </source>
</reference>
<dbReference type="EMBL" id="JAUIZM010000004">
    <property type="protein sequence ID" value="KAK1390828.1"/>
    <property type="molecule type" value="Genomic_DNA"/>
</dbReference>
<dbReference type="InterPro" id="IPR000222">
    <property type="entry name" value="PP2C_BS"/>
</dbReference>
<evidence type="ECO:0000256" key="7">
    <source>
        <dbReference type="ARBA" id="ARBA00022842"/>
    </source>
</evidence>
<dbReference type="GO" id="GO:0005737">
    <property type="term" value="C:cytoplasm"/>
    <property type="evidence" value="ECO:0007669"/>
    <property type="project" value="UniProtKB-ARBA"/>
</dbReference>
<keyword evidence="7" id="KW-0460">Magnesium</keyword>
<accession>A0AAD8N0X2</accession>
<dbReference type="InterPro" id="IPR001932">
    <property type="entry name" value="PPM-type_phosphatase-like_dom"/>
</dbReference>
<evidence type="ECO:0000259" key="13">
    <source>
        <dbReference type="PROSITE" id="PS51746"/>
    </source>
</evidence>
<evidence type="ECO:0000256" key="4">
    <source>
        <dbReference type="ARBA" id="ARBA00013081"/>
    </source>
</evidence>
<comment type="cofactor">
    <cofactor evidence="2">
        <name>Mg(2+)</name>
        <dbReference type="ChEBI" id="CHEBI:18420"/>
    </cofactor>
</comment>
<evidence type="ECO:0000256" key="9">
    <source>
        <dbReference type="ARBA" id="ARBA00023211"/>
    </source>
</evidence>
<comment type="caution">
    <text evidence="14">The sequence shown here is derived from an EMBL/GenBank/DDBJ whole genome shotgun (WGS) entry which is preliminary data.</text>
</comment>
<evidence type="ECO:0000256" key="3">
    <source>
        <dbReference type="ARBA" id="ARBA00006702"/>
    </source>
</evidence>
<dbReference type="EC" id="3.1.3.16" evidence="4"/>
<evidence type="ECO:0000256" key="12">
    <source>
        <dbReference type="RuleBase" id="RU003465"/>
    </source>
</evidence>
<evidence type="ECO:0000256" key="10">
    <source>
        <dbReference type="ARBA" id="ARBA00047761"/>
    </source>
</evidence>
<dbReference type="InterPro" id="IPR036457">
    <property type="entry name" value="PPM-type-like_dom_sf"/>
</dbReference>
<dbReference type="GO" id="GO:0004722">
    <property type="term" value="F:protein serine/threonine phosphatase activity"/>
    <property type="evidence" value="ECO:0007669"/>
    <property type="project" value="UniProtKB-EC"/>
</dbReference>